<feature type="domain" description="Phosphotyrosine protein phosphatase I" evidence="5">
    <location>
        <begin position="9"/>
        <end position="156"/>
    </location>
</feature>
<dbReference type="EMBL" id="FPHW01000016">
    <property type="protein sequence ID" value="SFV83435.1"/>
    <property type="molecule type" value="Genomic_DNA"/>
</dbReference>
<proteinExistence type="inferred from homology"/>
<reference evidence="7" key="1">
    <citation type="submission" date="2016-10" db="EMBL/GenBank/DDBJ databases">
        <authorList>
            <person name="de Groot N.N."/>
        </authorList>
    </citation>
    <scope>NUCLEOTIDE SEQUENCE</scope>
</reference>
<keyword evidence="4" id="KW-0904">Protein phosphatase</keyword>
<dbReference type="SUPFAM" id="SSF52788">
    <property type="entry name" value="Phosphotyrosine protein phosphatases I"/>
    <property type="match status" value="1"/>
</dbReference>
<dbReference type="InterPro" id="IPR017867">
    <property type="entry name" value="Tyr_phospatase_low_mol_wt"/>
</dbReference>
<dbReference type="Gene3D" id="3.40.50.2300">
    <property type="match status" value="1"/>
</dbReference>
<dbReference type="Pfam" id="PF01451">
    <property type="entry name" value="LMWPc"/>
    <property type="match status" value="1"/>
</dbReference>
<evidence type="ECO:0000256" key="1">
    <source>
        <dbReference type="ARBA" id="ARBA00011063"/>
    </source>
</evidence>
<dbReference type="CDD" id="cd16343">
    <property type="entry name" value="LMWPTP"/>
    <property type="match status" value="1"/>
</dbReference>
<organism evidence="7">
    <name type="scientific">hydrothermal vent metagenome</name>
    <dbReference type="NCBI Taxonomy" id="652676"/>
    <lineage>
        <taxon>unclassified sequences</taxon>
        <taxon>metagenomes</taxon>
        <taxon>ecological metagenomes</taxon>
    </lineage>
</organism>
<dbReference type="PANTHER" id="PTHR11717:SF7">
    <property type="entry name" value="LOW MOLECULAR WEIGHT PHOSPHOTYROSINE PROTEIN PHOSPHATASE"/>
    <property type="match status" value="1"/>
</dbReference>
<evidence type="ECO:0000259" key="5">
    <source>
        <dbReference type="SMART" id="SM00226"/>
    </source>
</evidence>
<name>A0A1W1DQ15_9ZZZZ</name>
<dbReference type="AlphaFoldDB" id="A0A1W1DQ15"/>
<dbReference type="InterPro" id="IPR023485">
    <property type="entry name" value="Ptyr_pPase"/>
</dbReference>
<protein>
    <recommendedName>
        <fullName evidence="2">protein-tyrosine-phosphatase</fullName>
        <ecNumber evidence="2">3.1.3.48</ecNumber>
    </recommendedName>
</protein>
<dbReference type="PANTHER" id="PTHR11717">
    <property type="entry name" value="LOW MOLECULAR WEIGHT PROTEIN TYROSINE PHOSPHATASE"/>
    <property type="match status" value="1"/>
</dbReference>
<dbReference type="GO" id="GO:0004725">
    <property type="term" value="F:protein tyrosine phosphatase activity"/>
    <property type="evidence" value="ECO:0007669"/>
    <property type="project" value="UniProtKB-EC"/>
</dbReference>
<dbReference type="InterPro" id="IPR036196">
    <property type="entry name" value="Ptyr_pPase_sf"/>
</dbReference>
<sequence length="161" mass="18365">MKIVSKEKIKILFVCMGNICRSPTAEGAFRSQIEKHGVEHLFEIDSAGTHAYHVGSQPDSRSQLAANRCNVDLSDQRGRQVHESDFYHYDYIFAMDASNLADLQFICPDEHQHKLSLMLDNIPNNQGKSVPDPYFEGRFDEVFEMLNRASAFLLETLLKKV</sequence>
<dbReference type="EMBL" id="FPHU01000050">
    <property type="protein sequence ID" value="SFV80168.1"/>
    <property type="molecule type" value="Genomic_DNA"/>
</dbReference>
<comment type="similarity">
    <text evidence="1">Belongs to the low molecular weight phosphotyrosine protein phosphatase family.</text>
</comment>
<accession>A0A1W1DQ15</accession>
<dbReference type="SMART" id="SM00226">
    <property type="entry name" value="LMWPc"/>
    <property type="match status" value="1"/>
</dbReference>
<gene>
    <name evidence="6" type="ORF">MNB_SUP05-13-221</name>
    <name evidence="7" type="ORF">MNB_SUP05-7-695</name>
</gene>
<evidence type="ECO:0000313" key="6">
    <source>
        <dbReference type="EMBL" id="SFV80168.1"/>
    </source>
</evidence>
<dbReference type="PRINTS" id="PR00719">
    <property type="entry name" value="LMWPTPASE"/>
</dbReference>
<evidence type="ECO:0000256" key="4">
    <source>
        <dbReference type="ARBA" id="ARBA00022912"/>
    </source>
</evidence>
<dbReference type="EC" id="3.1.3.48" evidence="2"/>
<evidence type="ECO:0000256" key="2">
    <source>
        <dbReference type="ARBA" id="ARBA00013064"/>
    </source>
</evidence>
<evidence type="ECO:0000313" key="7">
    <source>
        <dbReference type="EMBL" id="SFV83435.1"/>
    </source>
</evidence>
<dbReference type="InterPro" id="IPR050438">
    <property type="entry name" value="LMW_PTPase"/>
</dbReference>
<evidence type="ECO:0000256" key="3">
    <source>
        <dbReference type="ARBA" id="ARBA00022801"/>
    </source>
</evidence>
<keyword evidence="3 7" id="KW-0378">Hydrolase</keyword>